<evidence type="ECO:0000256" key="8">
    <source>
        <dbReference type="ARBA" id="ARBA00023170"/>
    </source>
</evidence>
<evidence type="ECO:0000256" key="5">
    <source>
        <dbReference type="ARBA" id="ARBA00022989"/>
    </source>
</evidence>
<dbReference type="AlphaFoldDB" id="A0AAV5RHJ6"/>
<keyword evidence="7 10" id="KW-0472">Membrane</keyword>
<dbReference type="EMBL" id="BTGC01000003">
    <property type="protein sequence ID" value="GMM50915.1"/>
    <property type="molecule type" value="Genomic_DNA"/>
</dbReference>
<evidence type="ECO:0000313" key="11">
    <source>
        <dbReference type="EMBL" id="GMM50915.1"/>
    </source>
</evidence>
<keyword evidence="9" id="KW-0807">Transducer</keyword>
<evidence type="ECO:0000313" key="12">
    <source>
        <dbReference type="Proteomes" id="UP001362899"/>
    </source>
</evidence>
<evidence type="ECO:0000256" key="2">
    <source>
        <dbReference type="ARBA" id="ARBA00011085"/>
    </source>
</evidence>
<dbReference type="Proteomes" id="UP001362899">
    <property type="component" value="Unassembled WGS sequence"/>
</dbReference>
<feature type="transmembrane region" description="Helical" evidence="10">
    <location>
        <begin position="135"/>
        <end position="155"/>
    </location>
</feature>
<dbReference type="InterPro" id="IPR001499">
    <property type="entry name" value="GPCR_STE3"/>
</dbReference>
<keyword evidence="12" id="KW-1185">Reference proteome</keyword>
<sequence length="382" mass="42938">MDGLPLDEMTPKFHIARYNPACVIFFSITGLVLQIPVIYVHCGIFSRPNIPVIIMSLSYVYMCISITLTAFGFNSDDPSHYWSGKGWCDVDVRMQISLCLCILSTQCVINWNLLGMLNDRPRLARGRQAYTRAAIELLACLFLPIVSMAISTFFMRSRFEIIQDMGCLSNTDTSVALIIVYAMWLPILGIIALVTMIIIMYKFYKRGKDKTFRTISFIPNMSVSQFIRIIVFSLVVTCIFVPLCIALAVINFVSIGEIGVSALAWLHGKPATWEDINVFTLQEVEIAANGVTKASVIVNFITRYINIVIAWLLFLCYGTGALALEAYKKTYHIILSWFGREIISDDDQSTTYSFESQSKSPIIMFKGNSSPLTLQESSPEMV</sequence>
<dbReference type="GO" id="GO:0004932">
    <property type="term" value="F:mating-type factor pheromone receptor activity"/>
    <property type="evidence" value="ECO:0007669"/>
    <property type="project" value="InterPro"/>
</dbReference>
<keyword evidence="3" id="KW-0589">Pheromone response</keyword>
<dbReference type="Pfam" id="PF02076">
    <property type="entry name" value="STE3"/>
    <property type="match status" value="1"/>
</dbReference>
<evidence type="ECO:0000256" key="1">
    <source>
        <dbReference type="ARBA" id="ARBA00004141"/>
    </source>
</evidence>
<evidence type="ECO:0000256" key="9">
    <source>
        <dbReference type="ARBA" id="ARBA00023224"/>
    </source>
</evidence>
<evidence type="ECO:0000256" key="4">
    <source>
        <dbReference type="ARBA" id="ARBA00022692"/>
    </source>
</evidence>
<dbReference type="PRINTS" id="PR00899">
    <property type="entry name" value="GPCRSTE3"/>
</dbReference>
<feature type="transmembrane region" description="Helical" evidence="10">
    <location>
        <begin position="18"/>
        <end position="40"/>
    </location>
</feature>
<feature type="transmembrane region" description="Helical" evidence="10">
    <location>
        <begin position="94"/>
        <end position="114"/>
    </location>
</feature>
<dbReference type="GO" id="GO:0005886">
    <property type="term" value="C:plasma membrane"/>
    <property type="evidence" value="ECO:0007669"/>
    <property type="project" value="TreeGrafter"/>
</dbReference>
<dbReference type="PANTHER" id="PTHR28097:SF1">
    <property type="entry name" value="PHEROMONE A FACTOR RECEPTOR"/>
    <property type="match status" value="1"/>
</dbReference>
<gene>
    <name evidence="11" type="ORF">DASB73_018730</name>
</gene>
<feature type="transmembrane region" description="Helical" evidence="10">
    <location>
        <begin position="175"/>
        <end position="204"/>
    </location>
</feature>
<protein>
    <submittedName>
        <fullName evidence="11">Ste3 protein</fullName>
    </submittedName>
</protein>
<dbReference type="GO" id="GO:0000750">
    <property type="term" value="P:pheromone-dependent signal transduction involved in conjugation with cellular fusion"/>
    <property type="evidence" value="ECO:0007669"/>
    <property type="project" value="TreeGrafter"/>
</dbReference>
<accession>A0AAV5RHJ6</accession>
<evidence type="ECO:0000256" key="7">
    <source>
        <dbReference type="ARBA" id="ARBA00023136"/>
    </source>
</evidence>
<reference evidence="11 12" key="1">
    <citation type="journal article" date="2023" name="Elife">
        <title>Identification of key yeast species and microbe-microbe interactions impacting larval growth of Drosophila in the wild.</title>
        <authorList>
            <person name="Mure A."/>
            <person name="Sugiura Y."/>
            <person name="Maeda R."/>
            <person name="Honda K."/>
            <person name="Sakurai N."/>
            <person name="Takahashi Y."/>
            <person name="Watada M."/>
            <person name="Katoh T."/>
            <person name="Gotoh A."/>
            <person name="Gotoh Y."/>
            <person name="Taniguchi I."/>
            <person name="Nakamura K."/>
            <person name="Hayashi T."/>
            <person name="Katayama T."/>
            <person name="Uemura T."/>
            <person name="Hattori Y."/>
        </authorList>
    </citation>
    <scope>NUCLEOTIDE SEQUENCE [LARGE SCALE GENOMIC DNA]</scope>
    <source>
        <strain evidence="11 12">SB-73</strain>
    </source>
</reference>
<evidence type="ECO:0000256" key="3">
    <source>
        <dbReference type="ARBA" id="ARBA00022507"/>
    </source>
</evidence>
<feature type="transmembrane region" description="Helical" evidence="10">
    <location>
        <begin position="52"/>
        <end position="74"/>
    </location>
</feature>
<evidence type="ECO:0000256" key="10">
    <source>
        <dbReference type="SAM" id="Phobius"/>
    </source>
</evidence>
<feature type="transmembrane region" description="Helical" evidence="10">
    <location>
        <begin position="225"/>
        <end position="250"/>
    </location>
</feature>
<evidence type="ECO:0000256" key="6">
    <source>
        <dbReference type="ARBA" id="ARBA00023040"/>
    </source>
</evidence>
<organism evidence="11 12">
    <name type="scientific">Starmerella bacillaris</name>
    <name type="common">Yeast</name>
    <name type="synonym">Candida zemplinina</name>
    <dbReference type="NCBI Taxonomy" id="1247836"/>
    <lineage>
        <taxon>Eukaryota</taxon>
        <taxon>Fungi</taxon>
        <taxon>Dikarya</taxon>
        <taxon>Ascomycota</taxon>
        <taxon>Saccharomycotina</taxon>
        <taxon>Dipodascomycetes</taxon>
        <taxon>Dipodascales</taxon>
        <taxon>Trichomonascaceae</taxon>
        <taxon>Starmerella</taxon>
    </lineage>
</organism>
<keyword evidence="4 10" id="KW-0812">Transmembrane</keyword>
<proteinExistence type="inferred from homology"/>
<comment type="subcellular location">
    <subcellularLocation>
        <location evidence="1">Membrane</location>
        <topology evidence="1">Multi-pass membrane protein</topology>
    </subcellularLocation>
</comment>
<keyword evidence="8" id="KW-0675">Receptor</keyword>
<feature type="transmembrane region" description="Helical" evidence="10">
    <location>
        <begin position="304"/>
        <end position="324"/>
    </location>
</feature>
<name>A0AAV5RHJ6_STABA</name>
<comment type="similarity">
    <text evidence="2">Belongs to the G-protein coupled receptor 4 family.</text>
</comment>
<keyword evidence="5 10" id="KW-1133">Transmembrane helix</keyword>
<dbReference type="PANTHER" id="PTHR28097">
    <property type="entry name" value="PHEROMONE A FACTOR RECEPTOR"/>
    <property type="match status" value="1"/>
</dbReference>
<comment type="caution">
    <text evidence="11">The sequence shown here is derived from an EMBL/GenBank/DDBJ whole genome shotgun (WGS) entry which is preliminary data.</text>
</comment>
<keyword evidence="6" id="KW-0297">G-protein coupled receptor</keyword>